<dbReference type="AlphaFoldDB" id="A0A089M2D7"/>
<name>A0A089M2D7_9BACL</name>
<reference evidence="2 3" key="1">
    <citation type="submission" date="2014-08" db="EMBL/GenBank/DDBJ databases">
        <title>Comparative genomics of the Paenibacillus odorifer group.</title>
        <authorList>
            <person name="den Bakker H.C."/>
            <person name="Tsai Y.-C."/>
            <person name="Martin N."/>
            <person name="Korlach J."/>
            <person name="Wiedmann M."/>
        </authorList>
    </citation>
    <scope>NUCLEOTIDE SEQUENCE [LARGE SCALE GENOMIC DNA]</scope>
    <source>
        <strain evidence="2 3">DSM 15220</strain>
    </source>
</reference>
<dbReference type="EMBL" id="CP009287">
    <property type="protein sequence ID" value="AIQ67367.1"/>
    <property type="molecule type" value="Genomic_DNA"/>
</dbReference>
<keyword evidence="1" id="KW-1133">Transmembrane helix</keyword>
<proteinExistence type="predicted"/>
<dbReference type="KEGG" id="pgm:PGRAT_06720"/>
<gene>
    <name evidence="2" type="ORF">PGRAT_06720</name>
</gene>
<feature type="transmembrane region" description="Helical" evidence="1">
    <location>
        <begin position="6"/>
        <end position="26"/>
    </location>
</feature>
<organism evidence="2 3">
    <name type="scientific">Paenibacillus graminis</name>
    <dbReference type="NCBI Taxonomy" id="189425"/>
    <lineage>
        <taxon>Bacteria</taxon>
        <taxon>Bacillati</taxon>
        <taxon>Bacillota</taxon>
        <taxon>Bacilli</taxon>
        <taxon>Bacillales</taxon>
        <taxon>Paenibacillaceae</taxon>
        <taxon>Paenibacillus</taxon>
    </lineage>
</organism>
<keyword evidence="1" id="KW-0472">Membrane</keyword>
<evidence type="ECO:0000313" key="3">
    <source>
        <dbReference type="Proteomes" id="UP000029500"/>
    </source>
</evidence>
<dbReference type="HOGENOM" id="CLU_2438008_0_0_9"/>
<dbReference type="Proteomes" id="UP000029500">
    <property type="component" value="Chromosome"/>
</dbReference>
<accession>A0A089M2D7</accession>
<protein>
    <submittedName>
        <fullName evidence="2">Uncharacterized protein</fullName>
    </submittedName>
</protein>
<keyword evidence="1" id="KW-0812">Transmembrane</keyword>
<sequence length="90" mass="9984">MLVFGFFSFSNTILYFSAIHITFVSLQHQSFNLLKGQRVASADFFVGAIGGEPVEDEEEPFSVKSRTNRLSRPSPDNTAVLEFQLAVPGK</sequence>
<evidence type="ECO:0000256" key="1">
    <source>
        <dbReference type="SAM" id="Phobius"/>
    </source>
</evidence>
<keyword evidence="3" id="KW-1185">Reference proteome</keyword>
<evidence type="ECO:0000313" key="2">
    <source>
        <dbReference type="EMBL" id="AIQ67367.1"/>
    </source>
</evidence>
<dbReference type="RefSeq" id="WP_025704969.1">
    <property type="nucleotide sequence ID" value="NZ_CP009287.1"/>
</dbReference>